<proteinExistence type="predicted"/>
<protein>
    <submittedName>
        <fullName evidence="1">Uncharacterized protein</fullName>
    </submittedName>
</protein>
<sequence>MLPHSFQFFVVPQTATFSAMRCKKHTAYLRAREKERDEALAEL</sequence>
<organism evidence="1 2">
    <name type="scientific">Pelagibacterium halotolerans (strain DSM 22347 / JCM 15775 / CGMCC 1.7692 / B2)</name>
    <dbReference type="NCBI Taxonomy" id="1082931"/>
    <lineage>
        <taxon>Bacteria</taxon>
        <taxon>Pseudomonadati</taxon>
        <taxon>Pseudomonadota</taxon>
        <taxon>Alphaproteobacteria</taxon>
        <taxon>Hyphomicrobiales</taxon>
        <taxon>Devosiaceae</taxon>
        <taxon>Pelagibacterium</taxon>
    </lineage>
</organism>
<dbReference type="AlphaFoldDB" id="G4REN7"/>
<reference evidence="1 2" key="1">
    <citation type="journal article" date="2012" name="J. Bacteriol.">
        <title>Complete genome sequence of Pelagibacterium halotolerans B2T.</title>
        <authorList>
            <person name="Huo Y.Y."/>
            <person name="Cheng H."/>
            <person name="Han X.F."/>
            <person name="Jiang X.W."/>
            <person name="Sun C."/>
            <person name="Zhang X.Q."/>
            <person name="Zhu X.F."/>
            <person name="Liu Y.F."/>
            <person name="Li P.F."/>
            <person name="Ni P.X."/>
            <person name="Wu M."/>
        </authorList>
    </citation>
    <scope>NUCLEOTIDE SEQUENCE [LARGE SCALE GENOMIC DNA]</scope>
    <source>
        <strain evidence="2">DSM 22347 / JCM 15775 / CGMCC 1.7692 / B2</strain>
    </source>
</reference>
<dbReference type="Proteomes" id="UP000008850">
    <property type="component" value="Chromosome"/>
</dbReference>
<accession>G4REN7</accession>
<keyword evidence="2" id="KW-1185">Reference proteome</keyword>
<dbReference type="HOGENOM" id="CLU_3237312_0_0_5"/>
<name>G4REN7_PELHB</name>
<dbReference type="EMBL" id="CP003075">
    <property type="protein sequence ID" value="AEQ50887.1"/>
    <property type="molecule type" value="Genomic_DNA"/>
</dbReference>
<gene>
    <name evidence="1" type="ordered locus">KKY_848</name>
</gene>
<evidence type="ECO:0000313" key="1">
    <source>
        <dbReference type="EMBL" id="AEQ50887.1"/>
    </source>
</evidence>
<evidence type="ECO:0000313" key="2">
    <source>
        <dbReference type="Proteomes" id="UP000008850"/>
    </source>
</evidence>
<dbReference type="KEGG" id="phl:KKY_848"/>